<dbReference type="PANTHER" id="PTHR19136:SF81">
    <property type="entry name" value="MOLYBDENUM COFACTOR GUANYLYLTRANSFERASE"/>
    <property type="match status" value="1"/>
</dbReference>
<evidence type="ECO:0000313" key="4">
    <source>
        <dbReference type="Proteomes" id="UP001183643"/>
    </source>
</evidence>
<keyword evidence="1" id="KW-0808">Transferase</keyword>
<dbReference type="SUPFAM" id="SSF53448">
    <property type="entry name" value="Nucleotide-diphospho-sugar transferases"/>
    <property type="match status" value="1"/>
</dbReference>
<accession>A0AAE3YVI4</accession>
<feature type="domain" description="MobA-like NTP transferase" evidence="2">
    <location>
        <begin position="8"/>
        <end position="160"/>
    </location>
</feature>
<sequence length="209" mass="20979">MDSHDCGVVVLAGGRGSRLGGVVKPGILVGGRPMLSRVLDATAGMSPRVVVGPDGLALPAGVLRTVESPPGGGPVAGAGAGLSALIRDAPGTATVALLAGDLPMLTAAALADLTATLGGAGTDVDGACFLDEGGRRQLLCGVWRVEALAAALDGLAAERGDLSGASMRALFARLRVRDVRWTGSGVPPWFDCDTEEDLRRAEDWAAGDS</sequence>
<dbReference type="Pfam" id="PF12804">
    <property type="entry name" value="NTP_transf_3"/>
    <property type="match status" value="1"/>
</dbReference>
<dbReference type="PANTHER" id="PTHR19136">
    <property type="entry name" value="MOLYBDENUM COFACTOR GUANYLYLTRANSFERASE"/>
    <property type="match status" value="1"/>
</dbReference>
<dbReference type="Gene3D" id="3.90.550.10">
    <property type="entry name" value="Spore Coat Polysaccharide Biosynthesis Protein SpsA, Chain A"/>
    <property type="match status" value="1"/>
</dbReference>
<gene>
    <name evidence="3" type="ORF">J2S41_006760</name>
</gene>
<dbReference type="InterPro" id="IPR025877">
    <property type="entry name" value="MobA-like_NTP_Trfase"/>
</dbReference>
<dbReference type="InterPro" id="IPR029044">
    <property type="entry name" value="Nucleotide-diphossugar_trans"/>
</dbReference>
<organism evidence="3 4">
    <name type="scientific">Catenuloplanes atrovinosus</name>
    <dbReference type="NCBI Taxonomy" id="137266"/>
    <lineage>
        <taxon>Bacteria</taxon>
        <taxon>Bacillati</taxon>
        <taxon>Actinomycetota</taxon>
        <taxon>Actinomycetes</taxon>
        <taxon>Micromonosporales</taxon>
        <taxon>Micromonosporaceae</taxon>
        <taxon>Catenuloplanes</taxon>
    </lineage>
</organism>
<dbReference type="Proteomes" id="UP001183643">
    <property type="component" value="Unassembled WGS sequence"/>
</dbReference>
<dbReference type="EMBL" id="JAVDYB010000001">
    <property type="protein sequence ID" value="MDR7279982.1"/>
    <property type="molecule type" value="Genomic_DNA"/>
</dbReference>
<evidence type="ECO:0000313" key="3">
    <source>
        <dbReference type="EMBL" id="MDR7279982.1"/>
    </source>
</evidence>
<proteinExistence type="predicted"/>
<keyword evidence="4" id="KW-1185">Reference proteome</keyword>
<protein>
    <submittedName>
        <fullName evidence="3">Molybdopterin-guanine dinucleotide biosynthesis protein A</fullName>
    </submittedName>
</protein>
<evidence type="ECO:0000256" key="1">
    <source>
        <dbReference type="ARBA" id="ARBA00022679"/>
    </source>
</evidence>
<dbReference type="GO" id="GO:0016779">
    <property type="term" value="F:nucleotidyltransferase activity"/>
    <property type="evidence" value="ECO:0007669"/>
    <property type="project" value="TreeGrafter"/>
</dbReference>
<name>A0AAE3YVI4_9ACTN</name>
<comment type="caution">
    <text evidence="3">The sequence shown here is derived from an EMBL/GenBank/DDBJ whole genome shotgun (WGS) entry which is preliminary data.</text>
</comment>
<reference evidence="3" key="1">
    <citation type="submission" date="2023-07" db="EMBL/GenBank/DDBJ databases">
        <title>Sequencing the genomes of 1000 actinobacteria strains.</title>
        <authorList>
            <person name="Klenk H.-P."/>
        </authorList>
    </citation>
    <scope>NUCLEOTIDE SEQUENCE</scope>
    <source>
        <strain evidence="3">DSM 44707</strain>
    </source>
</reference>
<evidence type="ECO:0000259" key="2">
    <source>
        <dbReference type="Pfam" id="PF12804"/>
    </source>
</evidence>
<dbReference type="AlphaFoldDB" id="A0AAE3YVI4"/>